<keyword evidence="7" id="KW-0408">Iron</keyword>
<keyword evidence="4" id="KW-0560">Oxidoreductase</keyword>
<keyword evidence="4" id="KW-0376">Hydrogen peroxide</keyword>
<dbReference type="EC" id="1.6.3.1" evidence="2"/>
<feature type="domain" description="EF-hand" evidence="8">
    <location>
        <begin position="785"/>
        <end position="819"/>
    </location>
</feature>
<dbReference type="PANTHER" id="PTHR11475:SF144">
    <property type="entry name" value="NAD(P)H OXIDASE (H2O2-FORMING)"/>
    <property type="match status" value="1"/>
</dbReference>
<sequence length="819" mass="93425">MRQRFDGWFNNLGNPSWGAAGEDILFNVAPAYSDMTYQMAGLDRPNPRVVSNNIFKGRSGQPSDRNHTALFAFFGQMVSYEVADATEGMCPLEMVKVPVPKNDSQFEVAGVTGNYMPFVRSAYNRDTGLSPNNPRRPINRASSWVDGSFVYGRGEVWSNCLREFTGGRLLTTDHLGYYPGYNHLGLPLDNLPDPVSHEKMQPEKQWGFGDVHTHQNPGLMAIALVWFRYHNHVAARLRNSHPAKGDERWSNEQWKDEQIFQAARRHVIAVMQNVIAYEYLPALLDRDLPEYKGYNPRLQPSMSAIFEAAAIRTYHTQIPPGIYIRGTNCTYYRCRTGKAIRMCNAYFRSQASLLINDNEMVKKYGLNDIIRGMASQIAEREDHIIVDDLRGRNYGPLQYSRQDLVVQTIMRGRDHGLPDYNTARKAFHLSPVDTWRDINPDLADSDPEAIKFSDVIQAATDLPSHDFQKDVFFWNEGDPCQQHRQLKEGDMNECTKYTHYDFFSGSEVSYIGSLTAVGLLPFSEYRLSPPLVSCPSAAPRLVNVNNVVVVVCILVAYLIAKYKNYNVKRETKRYQSKMAVKRTPTAPGDIEALEWISKDTRSPIELHLDTLQCTLVVTTGSHHLPRVIKFASESGNADVWMSNDKQNNVIVFNADYERTAFVSNFRRMLTSHKMALQVFESSQRDIIKNAVTRHKRNQLLTKFFKSVFAESYSVGELKPAEDMEINECKDIVNCELSREEFAESLAMKPDSMFVNQMFSLIDRDRNGYISFRELLYAVVLFSKGDPQDKMQLLFHMYDLDKSGTLDKAEVTALIKSVKK</sequence>
<dbReference type="SMART" id="SM00054">
    <property type="entry name" value="EFh"/>
    <property type="match status" value="2"/>
</dbReference>
<comment type="similarity">
    <text evidence="1">In the N-terminal section; belongs to the peroxidase family.</text>
</comment>
<evidence type="ECO:0000256" key="5">
    <source>
        <dbReference type="ARBA" id="ARBA00047455"/>
    </source>
</evidence>
<accession>A0AAD9KF49</accession>
<keyword evidence="7" id="KW-0479">Metal-binding</keyword>
<dbReference type="PROSITE" id="PS50292">
    <property type="entry name" value="PEROXIDASE_3"/>
    <property type="match status" value="1"/>
</dbReference>
<evidence type="ECO:0000256" key="7">
    <source>
        <dbReference type="PIRSR" id="PIRSR619791-2"/>
    </source>
</evidence>
<dbReference type="GO" id="GO:0020037">
    <property type="term" value="F:heme binding"/>
    <property type="evidence" value="ECO:0007669"/>
    <property type="project" value="InterPro"/>
</dbReference>
<dbReference type="InterPro" id="IPR002048">
    <property type="entry name" value="EF_hand_dom"/>
</dbReference>
<dbReference type="GO" id="GO:0042744">
    <property type="term" value="P:hydrogen peroxide catabolic process"/>
    <property type="evidence" value="ECO:0007669"/>
    <property type="project" value="UniProtKB-KW"/>
</dbReference>
<dbReference type="InterPro" id="IPR018247">
    <property type="entry name" value="EF_Hand_1_Ca_BS"/>
</dbReference>
<dbReference type="SUPFAM" id="SSF47473">
    <property type="entry name" value="EF-hand"/>
    <property type="match status" value="1"/>
</dbReference>
<name>A0AAD9KF49_RIDPI</name>
<dbReference type="PANTHER" id="PTHR11475">
    <property type="entry name" value="OXIDASE/PEROXIDASE"/>
    <property type="match status" value="1"/>
</dbReference>
<dbReference type="Gene3D" id="1.10.238.10">
    <property type="entry name" value="EF-hand"/>
    <property type="match status" value="1"/>
</dbReference>
<evidence type="ECO:0000256" key="3">
    <source>
        <dbReference type="ARBA" id="ARBA00022837"/>
    </source>
</evidence>
<proteinExistence type="inferred from homology"/>
<keyword evidence="3" id="KW-0106">Calcium</keyword>
<dbReference type="EMBL" id="JAODUO010001193">
    <property type="protein sequence ID" value="KAK2169348.1"/>
    <property type="molecule type" value="Genomic_DNA"/>
</dbReference>
<dbReference type="InterPro" id="IPR037120">
    <property type="entry name" value="Haem_peroxidase_sf_animal"/>
</dbReference>
<keyword evidence="7" id="KW-0349">Heme</keyword>
<protein>
    <recommendedName>
        <fullName evidence="2">NAD(P)H oxidase (H2O2-forming)</fullName>
        <ecNumber evidence="2">1.6.3.1</ecNumber>
    </recommendedName>
</protein>
<dbReference type="InterPro" id="IPR010255">
    <property type="entry name" value="Haem_peroxidase_sf"/>
</dbReference>
<evidence type="ECO:0000259" key="8">
    <source>
        <dbReference type="PROSITE" id="PS50222"/>
    </source>
</evidence>
<dbReference type="GO" id="GO:0005509">
    <property type="term" value="F:calcium ion binding"/>
    <property type="evidence" value="ECO:0007669"/>
    <property type="project" value="InterPro"/>
</dbReference>
<dbReference type="InterPro" id="IPR011992">
    <property type="entry name" value="EF-hand-dom_pair"/>
</dbReference>
<gene>
    <name evidence="9" type="ORF">NP493_1195g00010</name>
</gene>
<feature type="binding site" description="axial binding residue" evidence="7">
    <location>
        <position position="315"/>
    </location>
    <ligand>
        <name>heme b</name>
        <dbReference type="ChEBI" id="CHEBI:60344"/>
    </ligand>
    <ligandPart>
        <name>Fe</name>
        <dbReference type="ChEBI" id="CHEBI:18248"/>
    </ligandPart>
</feature>
<evidence type="ECO:0000313" key="9">
    <source>
        <dbReference type="EMBL" id="KAK2169348.1"/>
    </source>
</evidence>
<dbReference type="InterPro" id="IPR019791">
    <property type="entry name" value="Haem_peroxidase_animal"/>
</dbReference>
<dbReference type="GO" id="GO:0006979">
    <property type="term" value="P:response to oxidative stress"/>
    <property type="evidence" value="ECO:0007669"/>
    <property type="project" value="InterPro"/>
</dbReference>
<keyword evidence="4" id="KW-0575">Peroxidase</keyword>
<reference evidence="9" key="1">
    <citation type="journal article" date="2023" name="Mol. Biol. Evol.">
        <title>Third-Generation Sequencing Reveals the Adaptive Role of the Epigenome in Three Deep-Sea Polychaetes.</title>
        <authorList>
            <person name="Perez M."/>
            <person name="Aroh O."/>
            <person name="Sun Y."/>
            <person name="Lan Y."/>
            <person name="Juniper S.K."/>
            <person name="Young C.R."/>
            <person name="Angers B."/>
            <person name="Qian P.Y."/>
        </authorList>
    </citation>
    <scope>NUCLEOTIDE SEQUENCE</scope>
    <source>
        <strain evidence="9">R07B-5</strain>
    </source>
</reference>
<dbReference type="SUPFAM" id="SSF48113">
    <property type="entry name" value="Heme-dependent peroxidases"/>
    <property type="match status" value="1"/>
</dbReference>
<comment type="catalytic activity">
    <reaction evidence="6">
        <text>NADPH + O2 + H(+) = H2O2 + NADP(+)</text>
        <dbReference type="Rhea" id="RHEA:11260"/>
        <dbReference type="ChEBI" id="CHEBI:15378"/>
        <dbReference type="ChEBI" id="CHEBI:15379"/>
        <dbReference type="ChEBI" id="CHEBI:16240"/>
        <dbReference type="ChEBI" id="CHEBI:57783"/>
        <dbReference type="ChEBI" id="CHEBI:58349"/>
        <dbReference type="EC" id="1.6.3.1"/>
    </reaction>
</comment>
<keyword evidence="10" id="KW-1185">Reference proteome</keyword>
<evidence type="ECO:0000256" key="6">
    <source>
        <dbReference type="ARBA" id="ARBA00048762"/>
    </source>
</evidence>
<dbReference type="GO" id="GO:0004601">
    <property type="term" value="F:peroxidase activity"/>
    <property type="evidence" value="ECO:0007669"/>
    <property type="project" value="InterPro"/>
</dbReference>
<dbReference type="CDD" id="cd00051">
    <property type="entry name" value="EFh"/>
    <property type="match status" value="1"/>
</dbReference>
<organism evidence="9 10">
    <name type="scientific">Ridgeia piscesae</name>
    <name type="common">Tubeworm</name>
    <dbReference type="NCBI Taxonomy" id="27915"/>
    <lineage>
        <taxon>Eukaryota</taxon>
        <taxon>Metazoa</taxon>
        <taxon>Spiralia</taxon>
        <taxon>Lophotrochozoa</taxon>
        <taxon>Annelida</taxon>
        <taxon>Polychaeta</taxon>
        <taxon>Sedentaria</taxon>
        <taxon>Canalipalpata</taxon>
        <taxon>Sabellida</taxon>
        <taxon>Siboglinidae</taxon>
        <taxon>Ridgeia</taxon>
    </lineage>
</organism>
<dbReference type="PROSITE" id="PS00018">
    <property type="entry name" value="EF_HAND_1"/>
    <property type="match status" value="2"/>
</dbReference>
<dbReference type="Pfam" id="PF03098">
    <property type="entry name" value="An_peroxidase"/>
    <property type="match status" value="1"/>
</dbReference>
<feature type="domain" description="EF-hand" evidence="8">
    <location>
        <begin position="749"/>
        <end position="784"/>
    </location>
</feature>
<evidence type="ECO:0000256" key="2">
    <source>
        <dbReference type="ARBA" id="ARBA00012698"/>
    </source>
</evidence>
<evidence type="ECO:0000256" key="1">
    <source>
        <dbReference type="ARBA" id="ARBA00005644"/>
    </source>
</evidence>
<dbReference type="Pfam" id="PF13202">
    <property type="entry name" value="EF-hand_5"/>
    <property type="match status" value="2"/>
</dbReference>
<evidence type="ECO:0000313" key="10">
    <source>
        <dbReference type="Proteomes" id="UP001209878"/>
    </source>
</evidence>
<evidence type="ECO:0000256" key="4">
    <source>
        <dbReference type="ARBA" id="ARBA00023324"/>
    </source>
</evidence>
<dbReference type="GO" id="GO:0016174">
    <property type="term" value="F:NAD(P)H oxidase H2O2-forming activity"/>
    <property type="evidence" value="ECO:0007669"/>
    <property type="project" value="UniProtKB-EC"/>
</dbReference>
<dbReference type="Gene3D" id="1.10.640.10">
    <property type="entry name" value="Haem peroxidase domain superfamily, animal type"/>
    <property type="match status" value="1"/>
</dbReference>
<dbReference type="AlphaFoldDB" id="A0AAD9KF49"/>
<comment type="catalytic activity">
    <reaction evidence="5">
        <text>NADH + O2 + H(+) = H2O2 + NAD(+)</text>
        <dbReference type="Rhea" id="RHEA:11264"/>
        <dbReference type="ChEBI" id="CHEBI:15378"/>
        <dbReference type="ChEBI" id="CHEBI:15379"/>
        <dbReference type="ChEBI" id="CHEBI:16240"/>
        <dbReference type="ChEBI" id="CHEBI:57540"/>
        <dbReference type="ChEBI" id="CHEBI:57945"/>
        <dbReference type="EC" id="1.6.3.1"/>
    </reaction>
</comment>
<dbReference type="PRINTS" id="PR00450">
    <property type="entry name" value="RECOVERIN"/>
</dbReference>
<dbReference type="PROSITE" id="PS50222">
    <property type="entry name" value="EF_HAND_2"/>
    <property type="match status" value="2"/>
</dbReference>
<dbReference type="Proteomes" id="UP001209878">
    <property type="component" value="Unassembled WGS sequence"/>
</dbReference>
<comment type="caution">
    <text evidence="9">The sequence shown here is derived from an EMBL/GenBank/DDBJ whole genome shotgun (WGS) entry which is preliminary data.</text>
</comment>